<proteinExistence type="predicted"/>
<dbReference type="OrthoDB" id="1936908at2759"/>
<evidence type="ECO:0000313" key="2">
    <source>
        <dbReference type="Proteomes" id="UP000824120"/>
    </source>
</evidence>
<dbReference type="AlphaFoldDB" id="A0A9J6B5C6"/>
<sequence length="49" mass="5706">MLTQVIANQVTEDLENFVEELQNMFEVMGVANSEHVELVYYQLKCVSRI</sequence>
<organism evidence="1 2">
    <name type="scientific">Solanum commersonii</name>
    <name type="common">Commerson's wild potato</name>
    <name type="synonym">Commerson's nightshade</name>
    <dbReference type="NCBI Taxonomy" id="4109"/>
    <lineage>
        <taxon>Eukaryota</taxon>
        <taxon>Viridiplantae</taxon>
        <taxon>Streptophyta</taxon>
        <taxon>Embryophyta</taxon>
        <taxon>Tracheophyta</taxon>
        <taxon>Spermatophyta</taxon>
        <taxon>Magnoliopsida</taxon>
        <taxon>eudicotyledons</taxon>
        <taxon>Gunneridae</taxon>
        <taxon>Pentapetalae</taxon>
        <taxon>asterids</taxon>
        <taxon>lamiids</taxon>
        <taxon>Solanales</taxon>
        <taxon>Solanaceae</taxon>
        <taxon>Solanoideae</taxon>
        <taxon>Solaneae</taxon>
        <taxon>Solanum</taxon>
    </lineage>
</organism>
<dbReference type="EMBL" id="JACXVP010000001">
    <property type="protein sequence ID" value="KAG5631615.1"/>
    <property type="molecule type" value="Genomic_DNA"/>
</dbReference>
<protein>
    <submittedName>
        <fullName evidence="1">Uncharacterized protein</fullName>
    </submittedName>
</protein>
<gene>
    <name evidence="1" type="ORF">H5410_003332</name>
</gene>
<name>A0A9J6B5C6_SOLCO</name>
<dbReference type="Proteomes" id="UP000824120">
    <property type="component" value="Chromosome 1"/>
</dbReference>
<comment type="caution">
    <text evidence="1">The sequence shown here is derived from an EMBL/GenBank/DDBJ whole genome shotgun (WGS) entry which is preliminary data.</text>
</comment>
<reference evidence="1 2" key="1">
    <citation type="submission" date="2020-09" db="EMBL/GenBank/DDBJ databases">
        <title>De no assembly of potato wild relative species, Solanum commersonii.</title>
        <authorList>
            <person name="Cho K."/>
        </authorList>
    </citation>
    <scope>NUCLEOTIDE SEQUENCE [LARGE SCALE GENOMIC DNA]</scope>
    <source>
        <strain evidence="1">LZ3.2</strain>
        <tissue evidence="1">Leaf</tissue>
    </source>
</reference>
<keyword evidence="2" id="KW-1185">Reference proteome</keyword>
<evidence type="ECO:0000313" key="1">
    <source>
        <dbReference type="EMBL" id="KAG5631615.1"/>
    </source>
</evidence>
<accession>A0A9J6B5C6</accession>